<protein>
    <submittedName>
        <fullName evidence="2">Protein phosphatase 2C domain-containing protein</fullName>
    </submittedName>
</protein>
<evidence type="ECO:0000313" key="3">
    <source>
        <dbReference type="Proteomes" id="UP000641646"/>
    </source>
</evidence>
<dbReference type="Pfam" id="PF13672">
    <property type="entry name" value="PP2C_2"/>
    <property type="match status" value="1"/>
</dbReference>
<reference evidence="2" key="2">
    <citation type="submission" date="2020-08" db="EMBL/GenBank/DDBJ databases">
        <authorList>
            <person name="Chen M."/>
            <person name="Teng W."/>
            <person name="Zhao L."/>
            <person name="Hu C."/>
            <person name="Zhou Y."/>
            <person name="Han B."/>
            <person name="Song L."/>
            <person name="Shu W."/>
        </authorList>
    </citation>
    <scope>NUCLEOTIDE SEQUENCE</scope>
    <source>
        <strain evidence="2">FACHB-1375</strain>
    </source>
</reference>
<organism evidence="2 3">
    <name type="scientific">Aerosakkonema funiforme FACHB-1375</name>
    <dbReference type="NCBI Taxonomy" id="2949571"/>
    <lineage>
        <taxon>Bacteria</taxon>
        <taxon>Bacillati</taxon>
        <taxon>Cyanobacteriota</taxon>
        <taxon>Cyanophyceae</taxon>
        <taxon>Oscillatoriophycideae</taxon>
        <taxon>Aerosakkonematales</taxon>
        <taxon>Aerosakkonemataceae</taxon>
        <taxon>Aerosakkonema</taxon>
    </lineage>
</organism>
<dbReference type="EMBL" id="JACJPW010000075">
    <property type="protein sequence ID" value="MBD2184218.1"/>
    <property type="molecule type" value="Genomic_DNA"/>
</dbReference>
<comment type="caution">
    <text evidence="2">The sequence shown here is derived from an EMBL/GenBank/DDBJ whole genome shotgun (WGS) entry which is preliminary data.</text>
</comment>
<dbReference type="RefSeq" id="WP_190470162.1">
    <property type="nucleotide sequence ID" value="NZ_JACJPW010000075.1"/>
</dbReference>
<sequence>MQEQFELAAGSVKGTEHQRLGKNNQDGYYSINSQGTNLIAVVCDGCGSGQHSEVGAKIGARLLVETISRSLPYREGFWQDIHSKVLMQLKNLAQGFGDNLADIVNDYFLFTVVGTLIVPEGAFIFAIGDGIFAINGEVVQLGPFANNAPPYLGYGILDEVNQSWQFQVHRTLPMSEVESILIGTDGVSDLIKSASIDLPGKSERVGEISQFWREDRYFSNSDNIRRRLSLINREVTYPNWSERSLVKQGGLLPDDTTLLVMRRKQVVSND</sequence>
<keyword evidence="3" id="KW-1185">Reference proteome</keyword>
<dbReference type="SUPFAM" id="SSF81606">
    <property type="entry name" value="PP2C-like"/>
    <property type="match status" value="1"/>
</dbReference>
<reference evidence="2" key="1">
    <citation type="journal article" date="2015" name="ISME J.">
        <title>Draft Genome Sequence of Streptomyces incarnatus NRRL8089, which Produces the Nucleoside Antibiotic Sinefungin.</title>
        <authorList>
            <person name="Oshima K."/>
            <person name="Hattori M."/>
            <person name="Shimizu H."/>
            <person name="Fukuda K."/>
            <person name="Nemoto M."/>
            <person name="Inagaki K."/>
            <person name="Tamura T."/>
        </authorList>
    </citation>
    <scope>NUCLEOTIDE SEQUENCE</scope>
    <source>
        <strain evidence="2">FACHB-1375</strain>
    </source>
</reference>
<feature type="domain" description="PPM-type phosphatase" evidence="1">
    <location>
        <begin position="14"/>
        <end position="192"/>
    </location>
</feature>
<dbReference type="AlphaFoldDB" id="A0A926VJA1"/>
<dbReference type="Proteomes" id="UP000641646">
    <property type="component" value="Unassembled WGS sequence"/>
</dbReference>
<dbReference type="InterPro" id="IPR001932">
    <property type="entry name" value="PPM-type_phosphatase-like_dom"/>
</dbReference>
<evidence type="ECO:0000259" key="1">
    <source>
        <dbReference type="Pfam" id="PF13672"/>
    </source>
</evidence>
<name>A0A926VJA1_9CYAN</name>
<gene>
    <name evidence="2" type="ORF">H6G03_24625</name>
</gene>
<accession>A0A926VJA1</accession>
<proteinExistence type="predicted"/>
<evidence type="ECO:0000313" key="2">
    <source>
        <dbReference type="EMBL" id="MBD2184218.1"/>
    </source>
</evidence>
<dbReference type="InterPro" id="IPR036457">
    <property type="entry name" value="PPM-type-like_dom_sf"/>
</dbReference>
<dbReference type="Gene3D" id="3.60.40.10">
    <property type="entry name" value="PPM-type phosphatase domain"/>
    <property type="match status" value="1"/>
</dbReference>